<dbReference type="InterPro" id="IPR038673">
    <property type="entry name" value="OprB_sf"/>
</dbReference>
<evidence type="ECO:0000256" key="1">
    <source>
        <dbReference type="ARBA" id="ARBA00008769"/>
    </source>
</evidence>
<name>A0A0P1EAR6_9RHOB</name>
<comment type="similarity">
    <text evidence="1">Belongs to the OprB family.</text>
</comment>
<feature type="signal peptide" evidence="2">
    <location>
        <begin position="1"/>
        <end position="28"/>
    </location>
</feature>
<dbReference type="EMBL" id="CYPU01000008">
    <property type="protein sequence ID" value="CUH46223.1"/>
    <property type="molecule type" value="Genomic_DNA"/>
</dbReference>
<gene>
    <name evidence="3" type="ORF">RUA4292_00388</name>
</gene>
<accession>A0A0P1EAR6</accession>
<sequence length="242" mass="26015">MTRISKNKFEWCVALAAVLLMAATSTQAQQESGVLALEAAAGASIGGPASAQAQQEQDRLRRLEDSRWPSLDRTLDPAEKSLANFQKNTGLSLSFDYQALYQQASNSLTDVDQSASGQLRMIGNWNLVNREGENPGSLVFILENRHLLGQEIAPSGLAGEIGYAGATAVTFGDTDTTLSVAYWSQTLADGRAGLVAGRIDPGDYSDILGYVNPRTTFQTIPFCLAPFYRSQIQVSAWVAAGF</sequence>
<dbReference type="GeneID" id="55491708"/>
<dbReference type="OrthoDB" id="7809715at2"/>
<evidence type="ECO:0000313" key="3">
    <source>
        <dbReference type="EMBL" id="CUH46223.1"/>
    </source>
</evidence>
<dbReference type="Proteomes" id="UP000050783">
    <property type="component" value="Unassembled WGS sequence"/>
</dbReference>
<keyword evidence="2" id="KW-0732">Signal</keyword>
<evidence type="ECO:0000256" key="2">
    <source>
        <dbReference type="SAM" id="SignalP"/>
    </source>
</evidence>
<evidence type="ECO:0008006" key="5">
    <source>
        <dbReference type="Google" id="ProtNLM"/>
    </source>
</evidence>
<dbReference type="AlphaFoldDB" id="A0A0P1EAR6"/>
<evidence type="ECO:0000313" key="4">
    <source>
        <dbReference type="Proteomes" id="UP000050783"/>
    </source>
</evidence>
<dbReference type="Gene3D" id="2.40.160.180">
    <property type="entry name" value="Carbohydrate-selective porin OprB"/>
    <property type="match status" value="1"/>
</dbReference>
<protein>
    <recommendedName>
        <fullName evidence="5">Porin</fullName>
    </recommendedName>
</protein>
<organism evidence="3 4">
    <name type="scientific">Ruegeria atlantica</name>
    <dbReference type="NCBI Taxonomy" id="81569"/>
    <lineage>
        <taxon>Bacteria</taxon>
        <taxon>Pseudomonadati</taxon>
        <taxon>Pseudomonadota</taxon>
        <taxon>Alphaproteobacteria</taxon>
        <taxon>Rhodobacterales</taxon>
        <taxon>Roseobacteraceae</taxon>
        <taxon>Ruegeria</taxon>
    </lineage>
</organism>
<feature type="chain" id="PRO_5006061399" description="Porin" evidence="2">
    <location>
        <begin position="29"/>
        <end position="242"/>
    </location>
</feature>
<dbReference type="RefSeq" id="WP_058276070.1">
    <property type="nucleotide sequence ID" value="NZ_CYPU01000008.1"/>
</dbReference>
<reference evidence="3 4" key="1">
    <citation type="submission" date="2015-09" db="EMBL/GenBank/DDBJ databases">
        <authorList>
            <consortium name="Swine Surveillance"/>
        </authorList>
    </citation>
    <scope>NUCLEOTIDE SEQUENCE [LARGE SCALE GENOMIC DNA]</scope>
    <source>
        <strain evidence="3 4">CECT 4292</strain>
    </source>
</reference>
<proteinExistence type="inferred from homology"/>